<dbReference type="SUPFAM" id="SSF55681">
    <property type="entry name" value="Class II aaRS and biotin synthetases"/>
    <property type="match status" value="1"/>
</dbReference>
<gene>
    <name evidence="13" type="ORF">GMARGA_LOCUS31487</name>
</gene>
<feature type="transmembrane region" description="Helical" evidence="11">
    <location>
        <begin position="636"/>
        <end position="656"/>
    </location>
</feature>
<accession>A0ABN7WJR9</accession>
<dbReference type="SUPFAM" id="SSF81901">
    <property type="entry name" value="HCP-like"/>
    <property type="match status" value="1"/>
</dbReference>
<comment type="similarity">
    <text evidence="1">Belongs to the class-II aminoacyl-tRNA synthetase family.</text>
</comment>
<dbReference type="Gene3D" id="1.25.40.10">
    <property type="entry name" value="Tetratricopeptide repeat domain"/>
    <property type="match status" value="1"/>
</dbReference>
<evidence type="ECO:0000256" key="9">
    <source>
        <dbReference type="ARBA" id="ARBA00023146"/>
    </source>
</evidence>
<dbReference type="InterPro" id="IPR018164">
    <property type="entry name" value="Ala-tRNA-synth_IIc_N"/>
</dbReference>
<dbReference type="Proteomes" id="UP000789901">
    <property type="component" value="Unassembled WGS sequence"/>
</dbReference>
<keyword evidence="11" id="KW-0472">Membrane</keyword>
<feature type="coiled-coil region" evidence="10">
    <location>
        <begin position="42"/>
        <end position="97"/>
    </location>
</feature>
<dbReference type="PANTHER" id="PTHR11777">
    <property type="entry name" value="ALANYL-TRNA SYNTHETASE"/>
    <property type="match status" value="1"/>
</dbReference>
<reference evidence="13 14" key="1">
    <citation type="submission" date="2021-06" db="EMBL/GenBank/DDBJ databases">
        <authorList>
            <person name="Kallberg Y."/>
            <person name="Tangrot J."/>
            <person name="Rosling A."/>
        </authorList>
    </citation>
    <scope>NUCLEOTIDE SEQUENCE [LARGE SCALE GENOMIC DNA]</scope>
    <source>
        <strain evidence="13 14">120-4 pot B 10/14</strain>
    </source>
</reference>
<dbReference type="InterPro" id="IPR018165">
    <property type="entry name" value="Ala-tRNA-synth_IIc_core"/>
</dbReference>
<dbReference type="InterPro" id="IPR011990">
    <property type="entry name" value="TPR-like_helical_dom_sf"/>
</dbReference>
<keyword evidence="6" id="KW-0067">ATP-binding</keyword>
<dbReference type="InterPro" id="IPR050058">
    <property type="entry name" value="Ala-tRNA_ligase"/>
</dbReference>
<evidence type="ECO:0000259" key="12">
    <source>
        <dbReference type="PROSITE" id="PS50860"/>
    </source>
</evidence>
<keyword evidence="9" id="KW-0030">Aminoacyl-tRNA synthetase</keyword>
<dbReference type="PROSITE" id="PS50860">
    <property type="entry name" value="AA_TRNA_LIGASE_II_ALA"/>
    <property type="match status" value="1"/>
</dbReference>
<keyword evidence="3" id="KW-0820">tRNA-binding</keyword>
<feature type="coiled-coil region" evidence="10">
    <location>
        <begin position="313"/>
        <end position="347"/>
    </location>
</feature>
<keyword evidence="11" id="KW-0812">Transmembrane</keyword>
<evidence type="ECO:0000256" key="4">
    <source>
        <dbReference type="ARBA" id="ARBA00022598"/>
    </source>
</evidence>
<name>A0ABN7WJR9_GIGMA</name>
<evidence type="ECO:0000256" key="3">
    <source>
        <dbReference type="ARBA" id="ARBA00022555"/>
    </source>
</evidence>
<evidence type="ECO:0000313" key="14">
    <source>
        <dbReference type="Proteomes" id="UP000789901"/>
    </source>
</evidence>
<organism evidence="13 14">
    <name type="scientific">Gigaspora margarita</name>
    <dbReference type="NCBI Taxonomy" id="4874"/>
    <lineage>
        <taxon>Eukaryota</taxon>
        <taxon>Fungi</taxon>
        <taxon>Fungi incertae sedis</taxon>
        <taxon>Mucoromycota</taxon>
        <taxon>Glomeromycotina</taxon>
        <taxon>Glomeromycetes</taxon>
        <taxon>Diversisporales</taxon>
        <taxon>Gigasporaceae</taxon>
        <taxon>Gigaspora</taxon>
    </lineage>
</organism>
<evidence type="ECO:0000256" key="10">
    <source>
        <dbReference type="SAM" id="Coils"/>
    </source>
</evidence>
<dbReference type="PANTHER" id="PTHR11777:SF9">
    <property type="entry name" value="ALANINE--TRNA LIGASE, CYTOPLASMIC"/>
    <property type="match status" value="1"/>
</dbReference>
<keyword evidence="11" id="KW-1133">Transmembrane helix</keyword>
<feature type="coiled-coil region" evidence="10">
    <location>
        <begin position="411"/>
        <end position="442"/>
    </location>
</feature>
<keyword evidence="4" id="KW-0436">Ligase</keyword>
<dbReference type="Pfam" id="PF01411">
    <property type="entry name" value="tRNA-synt_2c"/>
    <property type="match status" value="1"/>
</dbReference>
<evidence type="ECO:0000256" key="1">
    <source>
        <dbReference type="ARBA" id="ARBA00008226"/>
    </source>
</evidence>
<feature type="non-terminal residue" evidence="13">
    <location>
        <position position="1"/>
    </location>
</feature>
<evidence type="ECO:0000256" key="7">
    <source>
        <dbReference type="ARBA" id="ARBA00022884"/>
    </source>
</evidence>
<keyword evidence="5" id="KW-0547">Nucleotide-binding</keyword>
<evidence type="ECO:0000256" key="5">
    <source>
        <dbReference type="ARBA" id="ARBA00022741"/>
    </source>
</evidence>
<dbReference type="Gene3D" id="3.30.930.10">
    <property type="entry name" value="Bira Bifunctional Protein, Domain 2"/>
    <property type="match status" value="2"/>
</dbReference>
<dbReference type="EC" id="6.1.1.7" evidence="2"/>
<keyword evidence="7" id="KW-0694">RNA-binding</keyword>
<feature type="coiled-coil region" evidence="10">
    <location>
        <begin position="478"/>
        <end position="509"/>
    </location>
</feature>
<feature type="non-terminal residue" evidence="13">
    <location>
        <position position="665"/>
    </location>
</feature>
<feature type="domain" description="Alanyl-transfer RNA synthetases family profile" evidence="12">
    <location>
        <begin position="56"/>
        <end position="265"/>
    </location>
</feature>
<evidence type="ECO:0000313" key="13">
    <source>
        <dbReference type="EMBL" id="CAG8833308.1"/>
    </source>
</evidence>
<evidence type="ECO:0000256" key="2">
    <source>
        <dbReference type="ARBA" id="ARBA00013168"/>
    </source>
</evidence>
<keyword evidence="14" id="KW-1185">Reference proteome</keyword>
<sequence length="665" mass="78088">YYGLKETDNLTEKQINKYLYLEAIGKLESRENSIVNQDKQKVNSDMNKKEKIEDLLKQVERKKVLLNQYIEKEKKLIEEIDELLKKAEVLTEGLKKEKRPRKIIIMNSPTKFTTNYVRQIATLKKYFNNPNLAPARNLVNCQRVIRTDDLANINAQSYHQTLFEMLGDFSIGVKENHILLGSKKTNFWDMGDGPCGSNTEIYYDFCREKELPKNIEELDNKRFIEICNIVFPEFYHKGEEYLPLAEKCVDTGAGLERIAMFTDDTEEVRKLIVEEFQPNKEDHEFAYYLTNKGIKPEQLNFELKEQERRGMKVEKLEKREEEVFAIVNELKQEREEVENKSESERINKFKSYADMDSPEALYRLAIINEYTVTKEEFKKNPEHRRKVTDLLKKARDLGHEVAKRTLQVHFFNFLQSKLKNKEKLEEEEQKKLLENFEKLANEKMPEALLASGKIYVYGWLGIENNKENILKGIDYLNLAKVNSDKEKIKNEAQQIIEELSSQYKEDDDLKEKFARMLLLEKNDEPIYSYREESANDEMLEDKLDSLCKSFAERLVSGDSMSLSEMKREILCLLTEEENLVEQQIEVESDLKFSTNIYQQKAYQLEKPKVEKALKDLESFQNNTTQPTKSGFFRPEVIVPLALVIVLVAAVVTVVVIRRRKQLKLK</sequence>
<keyword evidence="10" id="KW-0175">Coiled coil</keyword>
<comment type="caution">
    <text evidence="13">The sequence shown here is derived from an EMBL/GenBank/DDBJ whole genome shotgun (WGS) entry which is preliminary data.</text>
</comment>
<protein>
    <recommendedName>
        <fullName evidence="2">alanine--tRNA ligase</fullName>
        <ecNumber evidence="2">6.1.1.7</ecNumber>
    </recommendedName>
</protein>
<dbReference type="EMBL" id="CAJVQB010047082">
    <property type="protein sequence ID" value="CAG8833308.1"/>
    <property type="molecule type" value="Genomic_DNA"/>
</dbReference>
<dbReference type="InterPro" id="IPR045864">
    <property type="entry name" value="aa-tRNA-synth_II/BPL/LPL"/>
</dbReference>
<keyword evidence="8" id="KW-0648">Protein biosynthesis</keyword>
<proteinExistence type="inferred from homology"/>
<evidence type="ECO:0000256" key="11">
    <source>
        <dbReference type="SAM" id="Phobius"/>
    </source>
</evidence>
<evidence type="ECO:0000256" key="8">
    <source>
        <dbReference type="ARBA" id="ARBA00022917"/>
    </source>
</evidence>
<evidence type="ECO:0000256" key="6">
    <source>
        <dbReference type="ARBA" id="ARBA00022840"/>
    </source>
</evidence>